<dbReference type="EMBL" id="CAIE01000042">
    <property type="protein sequence ID" value="CCH21518.1"/>
    <property type="molecule type" value="Genomic_DNA"/>
</dbReference>
<dbReference type="AlphaFoldDB" id="I0LCH1"/>
<sequence>MPGRPSVPTDGRTIGGRPAIPSRIAGGQDGATPGPTTLEEFGWAHPPPPSRRAYRSGRVRAYPRPTVR</sequence>
<dbReference type="Proteomes" id="UP000003448">
    <property type="component" value="Unassembled WGS sequence"/>
</dbReference>
<proteinExistence type="predicted"/>
<name>I0LCH1_9ACTN</name>
<comment type="caution">
    <text evidence="2">The sequence shown here is derived from an EMBL/GenBank/DDBJ whole genome shotgun (WGS) entry which is preliminary data.</text>
</comment>
<evidence type="ECO:0000313" key="2">
    <source>
        <dbReference type="EMBL" id="CCH21518.1"/>
    </source>
</evidence>
<dbReference type="STRING" id="1150864.MILUP08_46417"/>
<evidence type="ECO:0000256" key="1">
    <source>
        <dbReference type="SAM" id="MobiDB-lite"/>
    </source>
</evidence>
<feature type="region of interest" description="Disordered" evidence="1">
    <location>
        <begin position="1"/>
        <end position="68"/>
    </location>
</feature>
<accession>I0LCH1</accession>
<evidence type="ECO:0000313" key="3">
    <source>
        <dbReference type="Proteomes" id="UP000003448"/>
    </source>
</evidence>
<gene>
    <name evidence="2" type="ORF">MILUP08_46417</name>
</gene>
<keyword evidence="3" id="KW-1185">Reference proteome</keyword>
<reference evidence="3" key="1">
    <citation type="journal article" date="2012" name="J. Bacteriol.">
        <title>Genome Sequence of Micromonospora lupini Lupac 08, Isolated from Root Nodules of Lupinus angustifolius.</title>
        <authorList>
            <person name="Alonso-Vega P."/>
            <person name="Normand P."/>
            <person name="Bacigalupe R."/>
            <person name="Pujic P."/>
            <person name="Lajus A."/>
            <person name="Vallenet D."/>
            <person name="Carro L."/>
            <person name="Coll P."/>
            <person name="Trujillo M.E."/>
        </authorList>
    </citation>
    <scope>NUCLEOTIDE SEQUENCE [LARGE SCALE GENOMIC DNA]</scope>
    <source>
        <strain evidence="3">Lupac 08</strain>
    </source>
</reference>
<organism evidence="2 3">
    <name type="scientific">Micromonospora lupini str. Lupac 08</name>
    <dbReference type="NCBI Taxonomy" id="1150864"/>
    <lineage>
        <taxon>Bacteria</taxon>
        <taxon>Bacillati</taxon>
        <taxon>Actinomycetota</taxon>
        <taxon>Actinomycetes</taxon>
        <taxon>Micromonosporales</taxon>
        <taxon>Micromonosporaceae</taxon>
        <taxon>Micromonospora</taxon>
    </lineage>
</organism>
<protein>
    <submittedName>
        <fullName evidence="2">Uncharacterized protein</fullName>
    </submittedName>
</protein>